<name>A0A6N8TF00_SHIZO</name>
<protein>
    <submittedName>
        <fullName evidence="4">N-6 DNA methylase</fullName>
    </submittedName>
</protein>
<sequence length="272" mass="30144">MNSPRLKSIVKLFETCRYKHDIYTVFSDWCESSAIALSNAMDRVHAEKRETRFQEIARKYGTETMGIFSKIMGEVVLALDDRPHDVLGATFHELGLHDKAHGQFYTPYPVCQLMARMVAGSPEEMRKVLERRGFMLAQEPAVGSGAMIIALTEAILEAGFNYQQLLHVTAVDIDPRAAHMAYIQFSLLHIPATVIVGDSLAMRFSDQWYTMAHIMGGWSAKLRRAGEAATADAPMLAPAMMAPGPKVAMASSPARRTAPEPASEKNGQLRLF</sequence>
<evidence type="ECO:0000313" key="4">
    <source>
        <dbReference type="EMBL" id="MXO01843.1"/>
    </source>
</evidence>
<dbReference type="SUPFAM" id="SSF53335">
    <property type="entry name" value="S-adenosyl-L-methionine-dependent methyltransferases"/>
    <property type="match status" value="1"/>
</dbReference>
<dbReference type="Proteomes" id="UP000440304">
    <property type="component" value="Unassembled WGS sequence"/>
</dbReference>
<dbReference type="InterPro" id="IPR029063">
    <property type="entry name" value="SAM-dependent_MTases_sf"/>
</dbReference>
<dbReference type="Pfam" id="PF02384">
    <property type="entry name" value="N6_Mtase"/>
    <property type="match status" value="1"/>
</dbReference>
<dbReference type="EMBL" id="WUML01000015">
    <property type="protein sequence ID" value="MXO01843.1"/>
    <property type="molecule type" value="Genomic_DNA"/>
</dbReference>
<dbReference type="Gene3D" id="3.40.50.150">
    <property type="entry name" value="Vaccinia Virus protein VP39"/>
    <property type="match status" value="1"/>
</dbReference>
<dbReference type="PRINTS" id="PR00507">
    <property type="entry name" value="N12N6MTFRASE"/>
</dbReference>
<dbReference type="GO" id="GO:0003677">
    <property type="term" value="F:DNA binding"/>
    <property type="evidence" value="ECO:0007669"/>
    <property type="project" value="InterPro"/>
</dbReference>
<keyword evidence="4" id="KW-0489">Methyltransferase</keyword>
<evidence type="ECO:0000259" key="3">
    <source>
        <dbReference type="Pfam" id="PF02384"/>
    </source>
</evidence>
<organism evidence="4 5">
    <name type="scientific">Shinella zoogloeoides</name>
    <name type="common">Crabtreella saccharophila</name>
    <dbReference type="NCBI Taxonomy" id="352475"/>
    <lineage>
        <taxon>Bacteria</taxon>
        <taxon>Pseudomonadati</taxon>
        <taxon>Pseudomonadota</taxon>
        <taxon>Alphaproteobacteria</taxon>
        <taxon>Hyphomicrobiales</taxon>
        <taxon>Rhizobiaceae</taxon>
        <taxon>Shinella</taxon>
    </lineage>
</organism>
<comment type="similarity">
    <text evidence="1">Belongs to the N(4)/N(6)-methyltransferase family.</text>
</comment>
<dbReference type="OrthoDB" id="9784823at2"/>
<keyword evidence="4" id="KW-0808">Transferase</keyword>
<dbReference type="GO" id="GO:0008170">
    <property type="term" value="F:N-methyltransferase activity"/>
    <property type="evidence" value="ECO:0007669"/>
    <property type="project" value="InterPro"/>
</dbReference>
<dbReference type="GO" id="GO:0032259">
    <property type="term" value="P:methylation"/>
    <property type="evidence" value="ECO:0007669"/>
    <property type="project" value="UniProtKB-KW"/>
</dbReference>
<gene>
    <name evidence="4" type="ORF">GR156_16100</name>
</gene>
<evidence type="ECO:0000256" key="1">
    <source>
        <dbReference type="ARBA" id="ARBA00006594"/>
    </source>
</evidence>
<comment type="caution">
    <text evidence="4">The sequence shown here is derived from an EMBL/GenBank/DDBJ whole genome shotgun (WGS) entry which is preliminary data.</text>
</comment>
<dbReference type="InterPro" id="IPR003356">
    <property type="entry name" value="DNA_methylase_A-5"/>
</dbReference>
<evidence type="ECO:0000256" key="2">
    <source>
        <dbReference type="SAM" id="MobiDB-lite"/>
    </source>
</evidence>
<dbReference type="AlphaFoldDB" id="A0A6N8TF00"/>
<feature type="region of interest" description="Disordered" evidence="2">
    <location>
        <begin position="247"/>
        <end position="272"/>
    </location>
</feature>
<feature type="domain" description="DNA methylase adenine-specific" evidence="3">
    <location>
        <begin position="98"/>
        <end position="203"/>
    </location>
</feature>
<reference evidence="4 5" key="1">
    <citation type="submission" date="2019-12" db="EMBL/GenBank/DDBJ databases">
        <title>Shinella granuli gen. nov., sp. nov., and proposal of the reclassification of Zoogloea ramigera ATCC 19623 as Shinella zoogloeoides sp. nov.</title>
        <authorList>
            <person name="Gao J."/>
        </authorList>
    </citation>
    <scope>NUCLEOTIDE SEQUENCE [LARGE SCALE GENOMIC DNA]</scope>
    <source>
        <strain evidence="4 5">DSM 287</strain>
    </source>
</reference>
<proteinExistence type="inferred from homology"/>
<evidence type="ECO:0000313" key="5">
    <source>
        <dbReference type="Proteomes" id="UP000440304"/>
    </source>
</evidence>
<accession>A0A6N8TF00</accession>